<accession>A0A0H2TXU6</accession>
<proteinExistence type="predicted"/>
<protein>
    <recommendedName>
        <fullName evidence="3">DNA replication factor Cdt1 C-terminal domain-containing protein</fullName>
    </recommendedName>
</protein>
<name>A0A0H2TXU6_MAGP6</name>
<dbReference type="Pfam" id="PF26121">
    <property type="entry name" value="HTH_CDT1"/>
    <property type="match status" value="1"/>
</dbReference>
<feature type="compositionally biased region" description="Low complexity" evidence="1">
    <location>
        <begin position="88"/>
        <end position="98"/>
    </location>
</feature>
<dbReference type="EMBL" id="GL876969">
    <property type="protein sequence ID" value="KLU86471.1"/>
    <property type="molecule type" value="Genomic_DNA"/>
</dbReference>
<reference evidence="2" key="1">
    <citation type="submission" date="2010-05" db="EMBL/GenBank/DDBJ databases">
        <title>The Genome Sequence of Magnaporthe poae strain ATCC 64411.</title>
        <authorList>
            <consortium name="The Broad Institute Genome Sequencing Platform"/>
            <consortium name="Broad Institute Genome Sequencing Center for Infectious Disease"/>
            <person name="Ma L.-J."/>
            <person name="Dead R."/>
            <person name="Young S."/>
            <person name="Zeng Q."/>
            <person name="Koehrsen M."/>
            <person name="Alvarado L."/>
            <person name="Berlin A."/>
            <person name="Chapman S.B."/>
            <person name="Chen Z."/>
            <person name="Freedman E."/>
            <person name="Gellesch M."/>
            <person name="Goldberg J."/>
            <person name="Griggs A."/>
            <person name="Gujja S."/>
            <person name="Heilman E.R."/>
            <person name="Heiman D."/>
            <person name="Hepburn T."/>
            <person name="Howarth C."/>
            <person name="Jen D."/>
            <person name="Larson L."/>
            <person name="Mehta T."/>
            <person name="Neiman D."/>
            <person name="Pearson M."/>
            <person name="Roberts A."/>
            <person name="Saif S."/>
            <person name="Shea T."/>
            <person name="Shenoy N."/>
            <person name="Sisk P."/>
            <person name="Stolte C."/>
            <person name="Sykes S."/>
            <person name="Walk T."/>
            <person name="White J."/>
            <person name="Yandava C."/>
            <person name="Haas B."/>
            <person name="Nusbaum C."/>
            <person name="Birren B."/>
        </authorList>
    </citation>
    <scope>NUCLEOTIDE SEQUENCE</scope>
    <source>
        <strain evidence="2">ATCC 64411</strain>
    </source>
</reference>
<feature type="region of interest" description="Disordered" evidence="1">
    <location>
        <begin position="68"/>
        <end position="126"/>
    </location>
</feature>
<evidence type="ECO:0008006" key="3">
    <source>
        <dbReference type="Google" id="ProtNLM"/>
    </source>
</evidence>
<feature type="compositionally biased region" description="Polar residues" evidence="1">
    <location>
        <begin position="107"/>
        <end position="120"/>
    </location>
</feature>
<evidence type="ECO:0000256" key="1">
    <source>
        <dbReference type="SAM" id="MobiDB-lite"/>
    </source>
</evidence>
<evidence type="ECO:0000313" key="2">
    <source>
        <dbReference type="EMBL" id="KLU86471.1"/>
    </source>
</evidence>
<feature type="non-terminal residue" evidence="2">
    <location>
        <position position="386"/>
    </location>
</feature>
<dbReference type="AlphaFoldDB" id="A0A0H2TXU6"/>
<organism evidence="2">
    <name type="scientific">Magnaporthiopsis poae (strain ATCC 64411 / 73-15)</name>
    <name type="common">Kentucky bluegrass fungus</name>
    <name type="synonym">Magnaporthe poae</name>
    <dbReference type="NCBI Taxonomy" id="644358"/>
    <lineage>
        <taxon>Eukaryota</taxon>
        <taxon>Fungi</taxon>
        <taxon>Dikarya</taxon>
        <taxon>Ascomycota</taxon>
        <taxon>Pezizomycotina</taxon>
        <taxon>Sordariomycetes</taxon>
        <taxon>Sordariomycetidae</taxon>
        <taxon>Magnaporthales</taxon>
        <taxon>Magnaporthaceae</taxon>
        <taxon>Magnaporthiopsis</taxon>
    </lineage>
</organism>
<feature type="region of interest" description="Disordered" evidence="1">
    <location>
        <begin position="1"/>
        <end position="20"/>
    </location>
</feature>
<sequence length="386" mass="41744">MPGAITKRARSSRGKVVPATSKKGATILANFARVSKPQSVLPKDLAVKAVPSKPAAKVETIEIRISCSKKRKAPIQDENACPDNDDSQPQPQQPLAAPRSTKRRQLGTLQNNVQRPQTPRSTEDGDLFGTLERLKLQSSPSAAKRTAAPALAPGLPRELLDLINLQAAFTKALSIHHVHNGTAAPVDVNELCPSITQAWGKRKVVLEDVRRCIGVLTAARTPNNKSVAAAQSDVPFFLTDYGRGKVCIELHTQAPTILNEARLNQIFETSLKQLWSPSSTRTGASATDVKRFIATLPQAPLAVCESRAKALSSGARKKVQVTLEELKHSVELKKHAEAERKAKAAAATAALTNADGSKMSLIDRIRYKETLKSQQQRQGLALTPEQ</sequence>
<reference evidence="2" key="2">
    <citation type="submission" date="2011-03" db="EMBL/GenBank/DDBJ databases">
        <title>Annotation of Magnaporthe poae ATCC 64411.</title>
        <authorList>
            <person name="Ma L.-J."/>
            <person name="Dead R."/>
            <person name="Young S.K."/>
            <person name="Zeng Q."/>
            <person name="Gargeya S."/>
            <person name="Fitzgerald M."/>
            <person name="Haas B."/>
            <person name="Abouelleil A."/>
            <person name="Alvarado L."/>
            <person name="Arachchi H.M."/>
            <person name="Berlin A."/>
            <person name="Brown A."/>
            <person name="Chapman S.B."/>
            <person name="Chen Z."/>
            <person name="Dunbar C."/>
            <person name="Freedman E."/>
            <person name="Gearin G."/>
            <person name="Gellesch M."/>
            <person name="Goldberg J."/>
            <person name="Griggs A."/>
            <person name="Gujja S."/>
            <person name="Heiman D."/>
            <person name="Howarth C."/>
            <person name="Larson L."/>
            <person name="Lui A."/>
            <person name="MacDonald P.J.P."/>
            <person name="Mehta T."/>
            <person name="Montmayeur A."/>
            <person name="Murphy C."/>
            <person name="Neiman D."/>
            <person name="Pearson M."/>
            <person name="Priest M."/>
            <person name="Roberts A."/>
            <person name="Saif S."/>
            <person name="Shea T."/>
            <person name="Shenoy N."/>
            <person name="Sisk P."/>
            <person name="Stolte C."/>
            <person name="Sykes S."/>
            <person name="Yandava C."/>
            <person name="Wortman J."/>
            <person name="Nusbaum C."/>
            <person name="Birren B."/>
        </authorList>
    </citation>
    <scope>NUCLEOTIDE SEQUENCE</scope>
    <source>
        <strain evidence="2">ATCC 64411</strain>
    </source>
</reference>
<dbReference type="OrthoDB" id="341730at2759"/>
<dbReference type="VEuPathDB" id="FungiDB:MAPG_05483"/>
<gene>
    <name evidence="2" type="ORF">MAPG_05483</name>
</gene>